<comment type="caution">
    <text evidence="3">The sequence shown here is derived from an EMBL/GenBank/DDBJ whole genome shotgun (WGS) entry which is preliminary data.</text>
</comment>
<dbReference type="Gene3D" id="3.30.70.100">
    <property type="match status" value="1"/>
</dbReference>
<accession>A0A6L9YA85</accession>
<sequence>MFNVSKFFSILLGLSMSFHLQAAPIFNLFELGIQQGKISLYDQVGEKNIQTSIDNEQGTLAMYSLKNKENSHLAYMVEIYADETAYQTHLKSSQYQAFLKASPDILTEHKKHIALTPRFLGDKKVTQTATTRTNLVFVDVKPEFNQRFSEIVTAEMAESLKAEKGVIAMYAATLKEEPHKWLFFEIYADDTAYEYHRTTPHFQAYLAQTTEMLQDKRYTEIHPTLLGNKGGLDYLSPIH</sequence>
<protein>
    <submittedName>
        <fullName evidence="3">Antibiotic biosynthesis monooxygenase</fullName>
    </submittedName>
</protein>
<organism evidence="3 4">
    <name type="scientific">Pelistega ratti</name>
    <dbReference type="NCBI Taxonomy" id="2652177"/>
    <lineage>
        <taxon>Bacteria</taxon>
        <taxon>Pseudomonadati</taxon>
        <taxon>Pseudomonadota</taxon>
        <taxon>Betaproteobacteria</taxon>
        <taxon>Burkholderiales</taxon>
        <taxon>Alcaligenaceae</taxon>
        <taxon>Pelistega</taxon>
    </lineage>
</organism>
<proteinExistence type="predicted"/>
<dbReference type="PROSITE" id="PS51725">
    <property type="entry name" value="ABM"/>
    <property type="match status" value="1"/>
</dbReference>
<dbReference type="Proteomes" id="UP000477651">
    <property type="component" value="Unassembled WGS sequence"/>
</dbReference>
<dbReference type="AlphaFoldDB" id="A0A6L9YA85"/>
<evidence type="ECO:0000313" key="3">
    <source>
        <dbReference type="EMBL" id="NEN76634.1"/>
    </source>
</evidence>
<dbReference type="EMBL" id="JAAGYR010000027">
    <property type="protein sequence ID" value="NEN76634.1"/>
    <property type="molecule type" value="Genomic_DNA"/>
</dbReference>
<feature type="signal peptide" evidence="1">
    <location>
        <begin position="1"/>
        <end position="22"/>
    </location>
</feature>
<evidence type="ECO:0000256" key="1">
    <source>
        <dbReference type="SAM" id="SignalP"/>
    </source>
</evidence>
<keyword evidence="3" id="KW-0560">Oxidoreductase</keyword>
<evidence type="ECO:0000259" key="2">
    <source>
        <dbReference type="PROSITE" id="PS51725"/>
    </source>
</evidence>
<feature type="chain" id="PRO_5027106177" evidence="1">
    <location>
        <begin position="23"/>
        <end position="239"/>
    </location>
</feature>
<dbReference type="PANTHER" id="PTHR33336">
    <property type="entry name" value="QUINOL MONOOXYGENASE YGIN-RELATED"/>
    <property type="match status" value="1"/>
</dbReference>
<dbReference type="GO" id="GO:0004497">
    <property type="term" value="F:monooxygenase activity"/>
    <property type="evidence" value="ECO:0007669"/>
    <property type="project" value="UniProtKB-KW"/>
</dbReference>
<reference evidence="3 4" key="1">
    <citation type="submission" date="2020-02" db="EMBL/GenBank/DDBJ databases">
        <title>Pelistega sp. NLN82 were isolated from wild rodents of the Hainan Island.</title>
        <authorList>
            <person name="Niu N."/>
            <person name="Zhou J."/>
        </authorList>
    </citation>
    <scope>NUCLEOTIDE SEQUENCE [LARGE SCALE GENOMIC DNA]</scope>
    <source>
        <strain evidence="3 4">NLN82</strain>
    </source>
</reference>
<name>A0A6L9YA85_9BURK</name>
<dbReference type="Pfam" id="PF03992">
    <property type="entry name" value="ABM"/>
    <property type="match status" value="2"/>
</dbReference>
<dbReference type="SUPFAM" id="SSF54909">
    <property type="entry name" value="Dimeric alpha+beta barrel"/>
    <property type="match status" value="2"/>
</dbReference>
<keyword evidence="1" id="KW-0732">Signal</keyword>
<dbReference type="InterPro" id="IPR011008">
    <property type="entry name" value="Dimeric_a/b-barrel"/>
</dbReference>
<dbReference type="InterPro" id="IPR007138">
    <property type="entry name" value="ABM_dom"/>
</dbReference>
<feature type="domain" description="ABM" evidence="2">
    <location>
        <begin position="132"/>
        <end position="221"/>
    </location>
</feature>
<keyword evidence="4" id="KW-1185">Reference proteome</keyword>
<keyword evidence="3" id="KW-0503">Monooxygenase</keyword>
<dbReference type="InterPro" id="IPR050744">
    <property type="entry name" value="AI-2_Isomerase_LsrG"/>
</dbReference>
<dbReference type="PANTHER" id="PTHR33336:SF3">
    <property type="entry name" value="ABM DOMAIN-CONTAINING PROTEIN"/>
    <property type="match status" value="1"/>
</dbReference>
<gene>
    <name evidence="3" type="ORF">F9B74_09990</name>
</gene>
<evidence type="ECO:0000313" key="4">
    <source>
        <dbReference type="Proteomes" id="UP000477651"/>
    </source>
</evidence>